<evidence type="ECO:0000313" key="3">
    <source>
        <dbReference type="Proteomes" id="UP001314205"/>
    </source>
</evidence>
<name>A0AAV1L1C5_9NEOP</name>
<dbReference type="AlphaFoldDB" id="A0AAV1L1C5"/>
<keyword evidence="1" id="KW-1133">Transmembrane helix</keyword>
<dbReference type="EMBL" id="CAVLGL010000082">
    <property type="protein sequence ID" value="CAK1588214.1"/>
    <property type="molecule type" value="Genomic_DNA"/>
</dbReference>
<protein>
    <submittedName>
        <fullName evidence="2">Uncharacterized protein</fullName>
    </submittedName>
</protein>
<comment type="caution">
    <text evidence="2">The sequence shown here is derived from an EMBL/GenBank/DDBJ whole genome shotgun (WGS) entry which is preliminary data.</text>
</comment>
<feature type="transmembrane region" description="Helical" evidence="1">
    <location>
        <begin position="32"/>
        <end position="51"/>
    </location>
</feature>
<organism evidence="2 3">
    <name type="scientific">Parnassius mnemosyne</name>
    <name type="common">clouded apollo</name>
    <dbReference type="NCBI Taxonomy" id="213953"/>
    <lineage>
        <taxon>Eukaryota</taxon>
        <taxon>Metazoa</taxon>
        <taxon>Ecdysozoa</taxon>
        <taxon>Arthropoda</taxon>
        <taxon>Hexapoda</taxon>
        <taxon>Insecta</taxon>
        <taxon>Pterygota</taxon>
        <taxon>Neoptera</taxon>
        <taxon>Endopterygota</taxon>
        <taxon>Lepidoptera</taxon>
        <taxon>Glossata</taxon>
        <taxon>Ditrysia</taxon>
        <taxon>Papilionoidea</taxon>
        <taxon>Papilionidae</taxon>
        <taxon>Parnassiinae</taxon>
        <taxon>Parnassini</taxon>
        <taxon>Parnassius</taxon>
        <taxon>Driopa</taxon>
    </lineage>
</organism>
<dbReference type="Proteomes" id="UP001314205">
    <property type="component" value="Unassembled WGS sequence"/>
</dbReference>
<evidence type="ECO:0000256" key="1">
    <source>
        <dbReference type="SAM" id="Phobius"/>
    </source>
</evidence>
<accession>A0AAV1L1C5</accession>
<keyword evidence="3" id="KW-1185">Reference proteome</keyword>
<feature type="transmembrane region" description="Helical" evidence="1">
    <location>
        <begin position="7"/>
        <end position="26"/>
    </location>
</feature>
<evidence type="ECO:0000313" key="2">
    <source>
        <dbReference type="EMBL" id="CAK1588214.1"/>
    </source>
</evidence>
<proteinExistence type="predicted"/>
<gene>
    <name evidence="2" type="ORF">PARMNEM_LOCUS8878</name>
</gene>
<sequence>MLAVDKSATYLCCTVQLGLYVLLIIVFNRQSITFVLCCYINLAVILVGLCTSNVKSKKNVLFISKGNQTRDCLLYSFRGNRGTRNINKRVQNLRSAKANIATTLSPRIQAILSKLKDSPLLKEKLNYKLLMKQLKQIFHTTSTTVCSKCKLKQS</sequence>
<reference evidence="2 3" key="1">
    <citation type="submission" date="2023-11" db="EMBL/GenBank/DDBJ databases">
        <authorList>
            <person name="Hedman E."/>
            <person name="Englund M."/>
            <person name="Stromberg M."/>
            <person name="Nyberg Akerstrom W."/>
            <person name="Nylinder S."/>
            <person name="Jareborg N."/>
            <person name="Kallberg Y."/>
            <person name="Kronander E."/>
        </authorList>
    </citation>
    <scope>NUCLEOTIDE SEQUENCE [LARGE SCALE GENOMIC DNA]</scope>
</reference>
<keyword evidence="1" id="KW-0812">Transmembrane</keyword>
<keyword evidence="1" id="KW-0472">Membrane</keyword>